<protein>
    <submittedName>
        <fullName evidence="2">Uncharacterized protein</fullName>
    </submittedName>
</protein>
<dbReference type="AlphaFoldDB" id="A0A8C4UKY3"/>
<feature type="transmembrane region" description="Helical" evidence="1">
    <location>
        <begin position="28"/>
        <end position="49"/>
    </location>
</feature>
<keyword evidence="1" id="KW-0472">Membrane</keyword>
<evidence type="ECO:0000313" key="3">
    <source>
        <dbReference type="Proteomes" id="UP000694562"/>
    </source>
</evidence>
<accession>A0A8C4UKY3</accession>
<evidence type="ECO:0000256" key="1">
    <source>
        <dbReference type="SAM" id="Phobius"/>
    </source>
</evidence>
<reference evidence="2" key="2">
    <citation type="submission" date="2025-09" db="UniProtKB">
        <authorList>
            <consortium name="Ensembl"/>
        </authorList>
    </citation>
    <scope>IDENTIFICATION</scope>
</reference>
<keyword evidence="1" id="KW-1133">Transmembrane helix</keyword>
<name>A0A8C4UKY3_FALTI</name>
<reference evidence="2" key="1">
    <citation type="submission" date="2025-08" db="UniProtKB">
        <authorList>
            <consortium name="Ensembl"/>
        </authorList>
    </citation>
    <scope>IDENTIFICATION</scope>
</reference>
<keyword evidence="1" id="KW-0812">Transmembrane</keyword>
<sequence length="100" mass="11138">KRLRPRPRSPQASPEQLRARTCSKMQRFIGLWLVVVEVIFLALVAVRALDSLGFISRASQLFVSSVIFKLGLFSSFLAWAFFEGSKFPAGLPKAAVTLLK</sequence>
<keyword evidence="3" id="KW-1185">Reference proteome</keyword>
<organism evidence="2 3">
    <name type="scientific">Falco tinnunculus</name>
    <name type="common">Common kestrel</name>
    <dbReference type="NCBI Taxonomy" id="100819"/>
    <lineage>
        <taxon>Eukaryota</taxon>
        <taxon>Metazoa</taxon>
        <taxon>Chordata</taxon>
        <taxon>Craniata</taxon>
        <taxon>Vertebrata</taxon>
        <taxon>Euteleostomi</taxon>
        <taxon>Archelosauria</taxon>
        <taxon>Archosauria</taxon>
        <taxon>Dinosauria</taxon>
        <taxon>Saurischia</taxon>
        <taxon>Theropoda</taxon>
        <taxon>Coelurosauria</taxon>
        <taxon>Aves</taxon>
        <taxon>Neognathae</taxon>
        <taxon>Neoaves</taxon>
        <taxon>Telluraves</taxon>
        <taxon>Australaves</taxon>
        <taxon>Falconiformes</taxon>
        <taxon>Falconidae</taxon>
        <taxon>Falco</taxon>
    </lineage>
</organism>
<feature type="transmembrane region" description="Helical" evidence="1">
    <location>
        <begin position="61"/>
        <end position="82"/>
    </location>
</feature>
<dbReference type="Proteomes" id="UP000694562">
    <property type="component" value="Unplaced"/>
</dbReference>
<dbReference type="Ensembl" id="ENSFTIT00000015306.1">
    <property type="protein sequence ID" value="ENSFTIP00000014686.1"/>
    <property type="gene ID" value="ENSFTIG00000009752.1"/>
</dbReference>
<evidence type="ECO:0000313" key="2">
    <source>
        <dbReference type="Ensembl" id="ENSFTIP00000014686.1"/>
    </source>
</evidence>
<proteinExistence type="predicted"/>